<dbReference type="CDD" id="cd13540">
    <property type="entry name" value="PBP2_ModA_WtpA"/>
    <property type="match status" value="1"/>
</dbReference>
<dbReference type="NCBIfam" id="TIGR03730">
    <property type="entry name" value="tungstate_WtpA"/>
    <property type="match status" value="1"/>
</dbReference>
<dbReference type="PANTHER" id="PTHR30632:SF16">
    <property type="entry name" value="MOLYBDATE_TUNGSTATE-BINDING PROTEIN WTPA"/>
    <property type="match status" value="1"/>
</dbReference>
<reference evidence="2" key="1">
    <citation type="submission" date="2018-07" db="EMBL/GenBank/DDBJ databases">
        <authorList>
            <consortium name="Genoscope - CEA"/>
            <person name="William W."/>
        </authorList>
    </citation>
    <scope>NUCLEOTIDE SEQUENCE</scope>
    <source>
        <strain evidence="2">IK1</strain>
    </source>
</reference>
<protein>
    <submittedName>
        <fullName evidence="2">Uncharacterized solute-binding protein SYNAS_25580</fullName>
    </submittedName>
</protein>
<dbReference type="GO" id="GO:0015689">
    <property type="term" value="P:molybdate ion transport"/>
    <property type="evidence" value="ECO:0007669"/>
    <property type="project" value="TreeGrafter"/>
</dbReference>
<dbReference type="InterPro" id="IPR050682">
    <property type="entry name" value="ModA/WtpA"/>
</dbReference>
<dbReference type="InterPro" id="IPR022498">
    <property type="entry name" value="ABC_trnspt_W-bd_WtpA"/>
</dbReference>
<sequence length="330" mass="37405">MQNRRFVESKRFNIICALLLLFVMVLPYSAVAEPRGDLIIFHAGSLSAPFEAMEKCFESRYPRVNILREASGSQKAARKITELGKPCDVMASADYTVIDELLIPQHADWNILFATNQLVLCYTDRSRYADEIDSHNWYEILLREDTAWGHSDPNLDPCGYRSLMVMQLAEKYYNVPGLYKRLTAGRQGRHVSPKSTELVSLLESGEIDFIWEYLSVAVQHDLRFVLLPDEINLGSHRYDSSYSHALVKVTGKGPGEFMELKGKSCTYGVTLLKNAPNREAAIAFMTYMLDPLGGLKVLDKLGQPPLIPCRVSAKQMKTKLPQMLQKYVEE</sequence>
<dbReference type="SUPFAM" id="SSF53850">
    <property type="entry name" value="Periplasmic binding protein-like II"/>
    <property type="match status" value="1"/>
</dbReference>
<dbReference type="EMBL" id="UPXX01000029">
    <property type="protein sequence ID" value="VBB45507.1"/>
    <property type="molecule type" value="Genomic_DNA"/>
</dbReference>
<accession>A0A653ABR0</accession>
<dbReference type="GO" id="GO:0030973">
    <property type="term" value="F:molybdate ion binding"/>
    <property type="evidence" value="ECO:0007669"/>
    <property type="project" value="TreeGrafter"/>
</dbReference>
<evidence type="ECO:0000313" key="2">
    <source>
        <dbReference type="EMBL" id="VBB45507.1"/>
    </source>
</evidence>
<dbReference type="GO" id="GO:1901359">
    <property type="term" value="F:tungstate binding"/>
    <property type="evidence" value="ECO:0007669"/>
    <property type="project" value="InterPro"/>
</dbReference>
<gene>
    <name evidence="2" type="ORF">TRIP_B350458</name>
</gene>
<dbReference type="Gene3D" id="3.40.190.10">
    <property type="entry name" value="Periplasmic binding protein-like II"/>
    <property type="match status" value="2"/>
</dbReference>
<dbReference type="PANTHER" id="PTHR30632">
    <property type="entry name" value="MOLYBDATE-BINDING PERIPLASMIC PROTEIN"/>
    <property type="match status" value="1"/>
</dbReference>
<dbReference type="NCBIfam" id="NF003196">
    <property type="entry name" value="PRK04168.1"/>
    <property type="match status" value="1"/>
</dbReference>
<name>A0A653ABR0_UNCDX</name>
<dbReference type="Pfam" id="PF13531">
    <property type="entry name" value="SBP_bac_11"/>
    <property type="match status" value="1"/>
</dbReference>
<dbReference type="AlphaFoldDB" id="A0A653ABR0"/>
<evidence type="ECO:0000256" key="1">
    <source>
        <dbReference type="ARBA" id="ARBA00009438"/>
    </source>
</evidence>
<comment type="similarity">
    <text evidence="1">Belongs to the bacterial solute-binding protein 1 family. WtpA subfamily.</text>
</comment>
<organism evidence="2">
    <name type="scientific">Uncultured Desulfatiglans sp</name>
    <dbReference type="NCBI Taxonomy" id="1748965"/>
    <lineage>
        <taxon>Bacteria</taxon>
        <taxon>Pseudomonadati</taxon>
        <taxon>Thermodesulfobacteriota</taxon>
        <taxon>Desulfobacteria</taxon>
        <taxon>Desulfatiglandales</taxon>
        <taxon>Desulfatiglandaceae</taxon>
        <taxon>Desulfatiglans</taxon>
        <taxon>environmental samples</taxon>
    </lineage>
</organism>
<proteinExistence type="inferred from homology"/>